<keyword evidence="2" id="KW-1185">Reference proteome</keyword>
<dbReference type="OrthoDB" id="4954742at2"/>
<dbReference type="Pfam" id="PF06299">
    <property type="entry name" value="DUF1045"/>
    <property type="match status" value="1"/>
</dbReference>
<dbReference type="Gene3D" id="3.90.1140.10">
    <property type="entry name" value="Cyclic phosphodiesterase"/>
    <property type="match status" value="1"/>
</dbReference>
<dbReference type="KEGG" id="vgo:GJW-30_1_01636"/>
<gene>
    <name evidence="1" type="ORF">GJW-30_1_01636</name>
</gene>
<dbReference type="InterPro" id="IPR009097">
    <property type="entry name" value="Cyclic_Pdiesterase"/>
</dbReference>
<evidence type="ECO:0000313" key="1">
    <source>
        <dbReference type="EMBL" id="BAT59107.1"/>
    </source>
</evidence>
<dbReference type="EMBL" id="AP014946">
    <property type="protein sequence ID" value="BAT59107.1"/>
    <property type="molecule type" value="Genomic_DNA"/>
</dbReference>
<proteinExistence type="predicted"/>
<dbReference type="SUPFAM" id="SSF55144">
    <property type="entry name" value="LigT-like"/>
    <property type="match status" value="1"/>
</dbReference>
<dbReference type="InterPro" id="IPR009389">
    <property type="entry name" value="DUF1045"/>
</dbReference>
<organism evidence="1 2">
    <name type="scientific">Variibacter gotjawalensis</name>
    <dbReference type="NCBI Taxonomy" id="1333996"/>
    <lineage>
        <taxon>Bacteria</taxon>
        <taxon>Pseudomonadati</taxon>
        <taxon>Pseudomonadota</taxon>
        <taxon>Alphaproteobacteria</taxon>
        <taxon>Hyphomicrobiales</taxon>
        <taxon>Nitrobacteraceae</taxon>
        <taxon>Variibacter</taxon>
    </lineage>
</organism>
<dbReference type="AlphaFoldDB" id="A0A0S3PTA3"/>
<name>A0A0S3PTA3_9BRAD</name>
<evidence type="ECO:0008006" key="3">
    <source>
        <dbReference type="Google" id="ProtNLM"/>
    </source>
</evidence>
<accession>A0A0S3PTA3</accession>
<sequence length="225" mass="25455">MSLSRYAIYFTPRQNSALAEFGANVLGYDAYVPERRFALTEAAATATQDPRRYGFHATLKAPMRLDVGRTQAELQEALRRFASTRPAVDIGKLDVTLIGGFVALTPRTSSVALQIFAAECVATFDQFRVQMSTEERAKRIGNGMSARQTALLDRWGYPYVFDEFRFHMTLTGSLPRDIREAWQRELSVRYEVIGHEPVMLDAVTLLRQDASDARFHVIERIALID</sequence>
<reference evidence="1 2" key="1">
    <citation type="submission" date="2015-08" db="EMBL/GenBank/DDBJ databases">
        <title>Investigation of the bacterial diversity of lava forest soil.</title>
        <authorList>
            <person name="Lee J.S."/>
        </authorList>
    </citation>
    <scope>NUCLEOTIDE SEQUENCE [LARGE SCALE GENOMIC DNA]</scope>
    <source>
        <strain evidence="1 2">GJW-30</strain>
    </source>
</reference>
<dbReference type="Proteomes" id="UP000236884">
    <property type="component" value="Chromosome"/>
</dbReference>
<protein>
    <recommendedName>
        <fullName evidence="3">Phosphonate metabolism protein</fullName>
    </recommendedName>
</protein>
<evidence type="ECO:0000313" key="2">
    <source>
        <dbReference type="Proteomes" id="UP000236884"/>
    </source>
</evidence>
<dbReference type="PIRSF" id="PIRSF033328">
    <property type="entry name" value="Phest_Mll4975"/>
    <property type="match status" value="1"/>
</dbReference>